<reference evidence="1 2" key="1">
    <citation type="submission" date="2018-06" db="EMBL/GenBank/DDBJ databases">
        <title>Draft Whole-Genome Sequence of the purple photosynthetic bacterium Rhodospeudomonas palustris XCP.</title>
        <authorList>
            <person name="Rayyan A."/>
            <person name="Meyer T.E."/>
            <person name="Kyndt J.A."/>
        </authorList>
    </citation>
    <scope>NUCLEOTIDE SEQUENCE [LARGE SCALE GENOMIC DNA]</scope>
    <source>
        <strain evidence="1 2">XCP</strain>
    </source>
</reference>
<organism evidence="1 2">
    <name type="scientific">Rhodopseudomonas palustris</name>
    <dbReference type="NCBI Taxonomy" id="1076"/>
    <lineage>
        <taxon>Bacteria</taxon>
        <taxon>Pseudomonadati</taxon>
        <taxon>Pseudomonadota</taxon>
        <taxon>Alphaproteobacteria</taxon>
        <taxon>Hyphomicrobiales</taxon>
        <taxon>Nitrobacteraceae</taxon>
        <taxon>Rhodopseudomonas</taxon>
    </lineage>
</organism>
<protein>
    <recommendedName>
        <fullName evidence="3">DUF4760 domain-containing protein</fullName>
    </recommendedName>
</protein>
<dbReference type="EMBL" id="QKQS01000006">
    <property type="protein sequence ID" value="PZA13181.1"/>
    <property type="molecule type" value="Genomic_DNA"/>
</dbReference>
<evidence type="ECO:0000313" key="1">
    <source>
        <dbReference type="EMBL" id="PZA13181.1"/>
    </source>
</evidence>
<evidence type="ECO:0000313" key="2">
    <source>
        <dbReference type="Proteomes" id="UP000248134"/>
    </source>
</evidence>
<name>A0A323ULD8_RHOPL</name>
<comment type="caution">
    <text evidence="1">The sequence shown here is derived from an EMBL/GenBank/DDBJ whole genome shotgun (WGS) entry which is preliminary data.</text>
</comment>
<sequence length="179" mass="20320">MTLPHALLLLAFVAASVLAFLGYARFAEMEIKRLTAYEYWSDQFFNLTKKSLKTEIPKDWLELLEGINTCIANKNAAMGLYMVYSRRLVEAKKSARAIGQEEVLFVSQKPESTELFLKACQAGFMAMTYTHPIWGVKARSAMAEYLASDEQPVQRVSEMETIGRAFRDFRHASHKLVPA</sequence>
<dbReference type="Proteomes" id="UP000248134">
    <property type="component" value="Unassembled WGS sequence"/>
</dbReference>
<gene>
    <name evidence="1" type="ORF">DNX69_02015</name>
</gene>
<proteinExistence type="predicted"/>
<evidence type="ECO:0008006" key="3">
    <source>
        <dbReference type="Google" id="ProtNLM"/>
    </source>
</evidence>
<dbReference type="AlphaFoldDB" id="A0A323ULD8"/>
<accession>A0A323ULD8</accession>
<dbReference type="RefSeq" id="WP_110784359.1">
    <property type="nucleotide sequence ID" value="NZ_QKQS01000006.1"/>
</dbReference>